<comment type="similarity">
    <text evidence="2">Belongs to the FliH family.</text>
</comment>
<evidence type="ECO:0000259" key="8">
    <source>
        <dbReference type="Pfam" id="PF02108"/>
    </source>
</evidence>
<dbReference type="Proteomes" id="UP000275473">
    <property type="component" value="Unassembled WGS sequence"/>
</dbReference>
<comment type="function">
    <text evidence="1">Needed for flagellar regrowth and assembly.</text>
</comment>
<dbReference type="InterPro" id="IPR051472">
    <property type="entry name" value="T3SS_Stator/FliH"/>
</dbReference>
<evidence type="ECO:0000256" key="7">
    <source>
        <dbReference type="SAM" id="Coils"/>
    </source>
</evidence>
<proteinExistence type="inferred from homology"/>
<keyword evidence="4" id="KW-1005">Bacterial flagellum biogenesis</keyword>
<dbReference type="Pfam" id="PF02108">
    <property type="entry name" value="FliH"/>
    <property type="match status" value="1"/>
</dbReference>
<dbReference type="AlphaFoldDB" id="A0A3M8P531"/>
<evidence type="ECO:0000256" key="4">
    <source>
        <dbReference type="ARBA" id="ARBA00022795"/>
    </source>
</evidence>
<gene>
    <name evidence="9" type="ORF">EEX84_13055</name>
</gene>
<keyword evidence="6" id="KW-1006">Bacterial flagellum protein export</keyword>
<keyword evidence="10" id="KW-1185">Reference proteome</keyword>
<dbReference type="PANTHER" id="PTHR34982:SF1">
    <property type="entry name" value="FLAGELLAR ASSEMBLY PROTEIN FLIH"/>
    <property type="match status" value="1"/>
</dbReference>
<feature type="domain" description="Flagellar assembly protein FliH/Type III secretion system HrpE" evidence="8">
    <location>
        <begin position="117"/>
        <end position="246"/>
    </location>
</feature>
<evidence type="ECO:0000313" key="10">
    <source>
        <dbReference type="Proteomes" id="UP000275473"/>
    </source>
</evidence>
<evidence type="ECO:0000256" key="2">
    <source>
        <dbReference type="ARBA" id="ARBA00006602"/>
    </source>
</evidence>
<sequence>MSNIIRFHQPTPIEKKIIRTKKIEHQGPILLGKELDPIQKRKNLLSEIEILEKDYKDLQQQLQQEQEAAHAEIAEWWQEKRREAEQEAARLAQEATEKGFHTGLSQGTLQAENDFREQRQAMQELIETAHEEKARIVQQSEPFLLSLSVKIAEKVIKEELKQNDEQLLNIVKQALRHIEESEDIVLQVALEDYPYVLPFLEELKTYVRAESELKIIPVIHLAKGDCMIQTANGSYDVTIDSQLQEIKKQLLAYCEEKTTDEPAHR</sequence>
<dbReference type="EMBL" id="RIAX01000010">
    <property type="protein sequence ID" value="RNF38755.1"/>
    <property type="molecule type" value="Genomic_DNA"/>
</dbReference>
<name>A0A3M8P531_9BACL</name>
<keyword evidence="9" id="KW-0966">Cell projection</keyword>
<evidence type="ECO:0000256" key="1">
    <source>
        <dbReference type="ARBA" id="ARBA00003041"/>
    </source>
</evidence>
<dbReference type="RefSeq" id="WP_123166094.1">
    <property type="nucleotide sequence ID" value="NZ_RIAX01000010.1"/>
</dbReference>
<evidence type="ECO:0000256" key="6">
    <source>
        <dbReference type="ARBA" id="ARBA00023225"/>
    </source>
</evidence>
<keyword evidence="9" id="KW-0282">Flagellum</keyword>
<evidence type="ECO:0000256" key="3">
    <source>
        <dbReference type="ARBA" id="ARBA00022448"/>
    </source>
</evidence>
<dbReference type="GO" id="GO:0044781">
    <property type="term" value="P:bacterial-type flagellum organization"/>
    <property type="evidence" value="ECO:0007669"/>
    <property type="project" value="UniProtKB-KW"/>
</dbReference>
<protein>
    <submittedName>
        <fullName evidence="9">Flagellar assembly protein FliH</fullName>
    </submittedName>
</protein>
<dbReference type="GO" id="GO:0005829">
    <property type="term" value="C:cytosol"/>
    <property type="evidence" value="ECO:0007669"/>
    <property type="project" value="TreeGrafter"/>
</dbReference>
<evidence type="ECO:0000313" key="9">
    <source>
        <dbReference type="EMBL" id="RNF38755.1"/>
    </source>
</evidence>
<dbReference type="GO" id="GO:0015031">
    <property type="term" value="P:protein transport"/>
    <property type="evidence" value="ECO:0007669"/>
    <property type="project" value="UniProtKB-KW"/>
</dbReference>
<evidence type="ECO:0000256" key="5">
    <source>
        <dbReference type="ARBA" id="ARBA00022927"/>
    </source>
</evidence>
<accession>A0A3M8P531</accession>
<feature type="coiled-coil region" evidence="7">
    <location>
        <begin position="41"/>
        <end position="135"/>
    </location>
</feature>
<keyword evidence="3" id="KW-0813">Transport</keyword>
<keyword evidence="5" id="KW-0653">Protein transport</keyword>
<organism evidence="9 10">
    <name type="scientific">Planococcus salinus</name>
    <dbReference type="NCBI Taxonomy" id="1848460"/>
    <lineage>
        <taxon>Bacteria</taxon>
        <taxon>Bacillati</taxon>
        <taxon>Bacillota</taxon>
        <taxon>Bacilli</taxon>
        <taxon>Bacillales</taxon>
        <taxon>Caryophanaceae</taxon>
        <taxon>Planococcus</taxon>
    </lineage>
</organism>
<reference evidence="9 10" key="1">
    <citation type="journal article" date="2018" name="Int. J. Syst. Evol. Microbiol.">
        <title>Planococcus salinus sp. nov., a moderately halophilic bacterium isolated from a saline-alkali soil.</title>
        <authorList>
            <person name="Gan L."/>
        </authorList>
    </citation>
    <scope>NUCLEOTIDE SEQUENCE [LARGE SCALE GENOMIC DNA]</scope>
    <source>
        <strain evidence="9 10">LCB217</strain>
    </source>
</reference>
<comment type="caution">
    <text evidence="9">The sequence shown here is derived from an EMBL/GenBank/DDBJ whole genome shotgun (WGS) entry which is preliminary data.</text>
</comment>
<dbReference type="PANTHER" id="PTHR34982">
    <property type="entry name" value="YOP PROTEINS TRANSLOCATION PROTEIN L"/>
    <property type="match status" value="1"/>
</dbReference>
<dbReference type="InterPro" id="IPR018035">
    <property type="entry name" value="Flagellar_FliH/T3SS_HrpE"/>
</dbReference>
<keyword evidence="7" id="KW-0175">Coiled coil</keyword>
<keyword evidence="9" id="KW-0969">Cilium</keyword>
<dbReference type="OrthoDB" id="19020at2"/>